<feature type="compositionally biased region" description="Low complexity" evidence="1">
    <location>
        <begin position="288"/>
        <end position="307"/>
    </location>
</feature>
<organism evidence="2 3">
    <name type="scientific">Candidatus Acidiferrum panamense</name>
    <dbReference type="NCBI Taxonomy" id="2741543"/>
    <lineage>
        <taxon>Bacteria</taxon>
        <taxon>Pseudomonadati</taxon>
        <taxon>Acidobacteriota</taxon>
        <taxon>Terriglobia</taxon>
        <taxon>Candidatus Acidiferrales</taxon>
        <taxon>Candidatus Acidiferrum</taxon>
    </lineage>
</organism>
<keyword evidence="3" id="KW-1185">Reference proteome</keyword>
<reference evidence="2" key="1">
    <citation type="submission" date="2020-06" db="EMBL/GenBank/DDBJ databases">
        <title>Legume-microbial interactions unlock mineral nutrients during tropical forest succession.</title>
        <authorList>
            <person name="Epihov D.Z."/>
        </authorList>
    </citation>
    <scope>NUCLEOTIDE SEQUENCE [LARGE SCALE GENOMIC DNA]</scope>
    <source>
        <strain evidence="2">Pan2503</strain>
    </source>
</reference>
<sequence length="327" mass="38013">MHEFIAKHENHIAGVLSGFDRLVFRGTLRSISWAEGMNHYLHANDVLLKDFGTHVERVSQRLKQASLAGAECTARPIQYLPSAGTSKEEIARGIALQDHIESGLICVLKAVEPCWTFDVYRNREAKKLELQLRRRQCLFLYHYWMHPTLGFLHARIQTWFPFSIQVCLNGREWLARQMDRAGLKYQRQGNCFPWIKDWDKAQRLMNRQVEANWPKLLGAIAKQLNPIHEEIFQAHPVNYYWSTYQSEWAIDVVFGQAHVLRELYPRLLRHGMTTFWQRRRHAVFGPPSAAQRASAQALSGRSSQRSQTARRGYSHQTPAQRQLGQTL</sequence>
<protein>
    <submittedName>
        <fullName evidence="2">Uncharacterized protein</fullName>
    </submittedName>
</protein>
<evidence type="ECO:0000313" key="3">
    <source>
        <dbReference type="Proteomes" id="UP000567293"/>
    </source>
</evidence>
<dbReference type="Proteomes" id="UP000567293">
    <property type="component" value="Unassembled WGS sequence"/>
</dbReference>
<accession>A0A7V8NSW7</accession>
<dbReference type="EMBL" id="JACDQQ010001711">
    <property type="protein sequence ID" value="MBA0086861.1"/>
    <property type="molecule type" value="Genomic_DNA"/>
</dbReference>
<gene>
    <name evidence="2" type="ORF">HRJ53_17910</name>
</gene>
<evidence type="ECO:0000256" key="1">
    <source>
        <dbReference type="SAM" id="MobiDB-lite"/>
    </source>
</evidence>
<dbReference type="AlphaFoldDB" id="A0A7V8NSW7"/>
<name>A0A7V8NSW7_9BACT</name>
<proteinExistence type="predicted"/>
<feature type="region of interest" description="Disordered" evidence="1">
    <location>
        <begin position="287"/>
        <end position="327"/>
    </location>
</feature>
<feature type="compositionally biased region" description="Polar residues" evidence="1">
    <location>
        <begin position="314"/>
        <end position="327"/>
    </location>
</feature>
<comment type="caution">
    <text evidence="2">The sequence shown here is derived from an EMBL/GenBank/DDBJ whole genome shotgun (WGS) entry which is preliminary data.</text>
</comment>
<evidence type="ECO:0000313" key="2">
    <source>
        <dbReference type="EMBL" id="MBA0086861.1"/>
    </source>
</evidence>